<dbReference type="SUPFAM" id="SSF46785">
    <property type="entry name" value="Winged helix' DNA-binding domain"/>
    <property type="match status" value="1"/>
</dbReference>
<evidence type="ECO:0000313" key="6">
    <source>
        <dbReference type="Proteomes" id="UP001165667"/>
    </source>
</evidence>
<protein>
    <submittedName>
        <fullName evidence="5">MarR family transcriptional regulator</fullName>
    </submittedName>
</protein>
<evidence type="ECO:0000256" key="2">
    <source>
        <dbReference type="ARBA" id="ARBA00023125"/>
    </source>
</evidence>
<keyword evidence="1" id="KW-0805">Transcription regulation</keyword>
<dbReference type="InterPro" id="IPR036390">
    <property type="entry name" value="WH_DNA-bd_sf"/>
</dbReference>
<dbReference type="Pfam" id="PF12802">
    <property type="entry name" value="MarR_2"/>
    <property type="match status" value="1"/>
</dbReference>
<keyword evidence="2" id="KW-0238">DNA-binding</keyword>
<dbReference type="RefSeq" id="WP_282584496.1">
    <property type="nucleotide sequence ID" value="NZ_JAMOIM010000004.1"/>
</dbReference>
<evidence type="ECO:0000259" key="4">
    <source>
        <dbReference type="PROSITE" id="PS50995"/>
    </source>
</evidence>
<reference evidence="5" key="1">
    <citation type="submission" date="2022-05" db="EMBL/GenBank/DDBJ databases">
        <authorList>
            <person name="Pankratov T."/>
        </authorList>
    </citation>
    <scope>NUCLEOTIDE SEQUENCE</scope>
    <source>
        <strain evidence="5">BP6-180914</strain>
    </source>
</reference>
<dbReference type="SMART" id="SM00347">
    <property type="entry name" value="HTH_MARR"/>
    <property type="match status" value="1"/>
</dbReference>
<sequence length="149" mass="16033">MPKTASSLEQRYCVALLQAARRWRRVADAAAITFDLSEATAFPLVMLSRLGDGIRQSTLAEVLGIEGPSLVRLLDQLGATGLVERREDASDKRAKTLHLTTRGRAVAAEIQAQLDATRAMVFAECRPEDLQAGLRVFAAIEKAAAAVAS</sequence>
<gene>
    <name evidence="5" type="ORF">M8523_08965</name>
</gene>
<feature type="domain" description="HTH marR-type" evidence="4">
    <location>
        <begin position="9"/>
        <end position="142"/>
    </location>
</feature>
<keyword evidence="6" id="KW-1185">Reference proteome</keyword>
<accession>A0AA41Z089</accession>
<organism evidence="5 6">
    <name type="scientific">Lichenifustis flavocetrariae</name>
    <dbReference type="NCBI Taxonomy" id="2949735"/>
    <lineage>
        <taxon>Bacteria</taxon>
        <taxon>Pseudomonadati</taxon>
        <taxon>Pseudomonadota</taxon>
        <taxon>Alphaproteobacteria</taxon>
        <taxon>Hyphomicrobiales</taxon>
        <taxon>Lichenihabitantaceae</taxon>
        <taxon>Lichenifustis</taxon>
    </lineage>
</organism>
<dbReference type="GO" id="GO:0006950">
    <property type="term" value="P:response to stress"/>
    <property type="evidence" value="ECO:0007669"/>
    <property type="project" value="TreeGrafter"/>
</dbReference>
<dbReference type="PANTHER" id="PTHR33164:SF64">
    <property type="entry name" value="TRANSCRIPTIONAL REGULATOR SLYA"/>
    <property type="match status" value="1"/>
</dbReference>
<dbReference type="PRINTS" id="PR00598">
    <property type="entry name" value="HTHMARR"/>
</dbReference>
<proteinExistence type="predicted"/>
<name>A0AA41Z089_9HYPH</name>
<dbReference type="InterPro" id="IPR000835">
    <property type="entry name" value="HTH_MarR-typ"/>
</dbReference>
<dbReference type="InterPro" id="IPR036388">
    <property type="entry name" value="WH-like_DNA-bd_sf"/>
</dbReference>
<dbReference type="InterPro" id="IPR039422">
    <property type="entry name" value="MarR/SlyA-like"/>
</dbReference>
<evidence type="ECO:0000256" key="1">
    <source>
        <dbReference type="ARBA" id="ARBA00023015"/>
    </source>
</evidence>
<dbReference type="Gene3D" id="1.10.10.10">
    <property type="entry name" value="Winged helix-like DNA-binding domain superfamily/Winged helix DNA-binding domain"/>
    <property type="match status" value="1"/>
</dbReference>
<dbReference type="PANTHER" id="PTHR33164">
    <property type="entry name" value="TRANSCRIPTIONAL REGULATOR, MARR FAMILY"/>
    <property type="match status" value="1"/>
</dbReference>
<evidence type="ECO:0000313" key="5">
    <source>
        <dbReference type="EMBL" id="MCW6508153.1"/>
    </source>
</evidence>
<keyword evidence="3" id="KW-0804">Transcription</keyword>
<comment type="caution">
    <text evidence="5">The sequence shown here is derived from an EMBL/GenBank/DDBJ whole genome shotgun (WGS) entry which is preliminary data.</text>
</comment>
<evidence type="ECO:0000256" key="3">
    <source>
        <dbReference type="ARBA" id="ARBA00023163"/>
    </source>
</evidence>
<dbReference type="GO" id="GO:0003700">
    <property type="term" value="F:DNA-binding transcription factor activity"/>
    <property type="evidence" value="ECO:0007669"/>
    <property type="project" value="InterPro"/>
</dbReference>
<dbReference type="AlphaFoldDB" id="A0AA41Z089"/>
<dbReference type="EMBL" id="JAMOIM010000004">
    <property type="protein sequence ID" value="MCW6508153.1"/>
    <property type="molecule type" value="Genomic_DNA"/>
</dbReference>
<dbReference type="GO" id="GO:0003677">
    <property type="term" value="F:DNA binding"/>
    <property type="evidence" value="ECO:0007669"/>
    <property type="project" value="UniProtKB-KW"/>
</dbReference>
<dbReference type="Proteomes" id="UP001165667">
    <property type="component" value="Unassembled WGS sequence"/>
</dbReference>
<dbReference type="PROSITE" id="PS50995">
    <property type="entry name" value="HTH_MARR_2"/>
    <property type="match status" value="1"/>
</dbReference>